<feature type="compositionally biased region" description="Low complexity" evidence="19">
    <location>
        <begin position="507"/>
        <end position="521"/>
    </location>
</feature>
<feature type="compositionally biased region" description="Low complexity" evidence="19">
    <location>
        <begin position="147"/>
        <end position="159"/>
    </location>
</feature>
<dbReference type="PRINTS" id="PR00869">
    <property type="entry name" value="DNAPOLX"/>
</dbReference>
<dbReference type="PANTHER" id="PTHR11276">
    <property type="entry name" value="DNA POLYMERASE TYPE-X FAMILY MEMBER"/>
    <property type="match status" value="1"/>
</dbReference>
<keyword evidence="8" id="KW-0548">Nucleotidyltransferase</keyword>
<feature type="compositionally biased region" description="Polar residues" evidence="19">
    <location>
        <begin position="104"/>
        <end position="113"/>
    </location>
</feature>
<dbReference type="PROSITE" id="PS50172">
    <property type="entry name" value="BRCT"/>
    <property type="match status" value="1"/>
</dbReference>
<dbReference type="GO" id="GO:0006303">
    <property type="term" value="P:double-strand break repair via nonhomologous end joining"/>
    <property type="evidence" value="ECO:0007669"/>
    <property type="project" value="TreeGrafter"/>
</dbReference>
<dbReference type="InterPro" id="IPR002008">
    <property type="entry name" value="DNA_pol_X_beta-like"/>
</dbReference>
<evidence type="ECO:0000256" key="15">
    <source>
        <dbReference type="ARBA" id="ARBA00023239"/>
    </source>
</evidence>
<keyword evidence="6" id="KW-0237">DNA synthesis</keyword>
<dbReference type="InterPro" id="IPR037160">
    <property type="entry name" value="DNA_Pol_thumb_sf"/>
</dbReference>
<dbReference type="GO" id="GO:0005634">
    <property type="term" value="C:nucleus"/>
    <property type="evidence" value="ECO:0007669"/>
    <property type="project" value="UniProtKB-SubCell"/>
</dbReference>
<feature type="region of interest" description="Disordered" evidence="19">
    <location>
        <begin position="1"/>
        <end position="51"/>
    </location>
</feature>
<evidence type="ECO:0000256" key="5">
    <source>
        <dbReference type="ARBA" id="ARBA00016513"/>
    </source>
</evidence>
<dbReference type="Gene3D" id="3.30.210.10">
    <property type="entry name" value="DNA polymerase, thumb domain"/>
    <property type="match status" value="1"/>
</dbReference>
<evidence type="ECO:0000256" key="19">
    <source>
        <dbReference type="SAM" id="MobiDB-lite"/>
    </source>
</evidence>
<dbReference type="Pfam" id="PF14791">
    <property type="entry name" value="DNA_pol_B_thumb"/>
    <property type="match status" value="1"/>
</dbReference>
<feature type="domain" description="BRCT" evidence="20">
    <location>
        <begin position="420"/>
        <end position="476"/>
    </location>
</feature>
<evidence type="ECO:0000256" key="7">
    <source>
        <dbReference type="ARBA" id="ARBA00022679"/>
    </source>
</evidence>
<reference evidence="21" key="1">
    <citation type="submission" date="2021-07" db="EMBL/GenBank/DDBJ databases">
        <title>Draft genome of Mortierella alpina, strain LL118, isolated from an aspen leaf litter sample.</title>
        <authorList>
            <person name="Yang S."/>
            <person name="Vinatzer B.A."/>
        </authorList>
    </citation>
    <scope>NUCLEOTIDE SEQUENCE</scope>
    <source>
        <strain evidence="21">LL118</strain>
    </source>
</reference>
<dbReference type="SUPFAM" id="SSF47802">
    <property type="entry name" value="DNA polymerase beta, N-terminal domain-like"/>
    <property type="match status" value="1"/>
</dbReference>
<evidence type="ECO:0000256" key="12">
    <source>
        <dbReference type="ARBA" id="ARBA00022932"/>
    </source>
</evidence>
<feature type="compositionally biased region" description="Polar residues" evidence="19">
    <location>
        <begin position="210"/>
        <end position="241"/>
    </location>
</feature>
<evidence type="ECO:0000256" key="1">
    <source>
        <dbReference type="ARBA" id="ARBA00001936"/>
    </source>
</evidence>
<evidence type="ECO:0000256" key="3">
    <source>
        <dbReference type="ARBA" id="ARBA00008323"/>
    </source>
</evidence>
<dbReference type="SUPFAM" id="SSF81585">
    <property type="entry name" value="PsbU/PolX domain-like"/>
    <property type="match status" value="1"/>
</dbReference>
<dbReference type="Gene3D" id="1.10.150.110">
    <property type="entry name" value="DNA polymerase beta, N-terminal domain-like"/>
    <property type="match status" value="1"/>
</dbReference>
<comment type="catalytic activity">
    <reaction evidence="17">
        <text>DNA(n) + a 2'-deoxyribonucleoside 5'-triphosphate = DNA(n+1) + diphosphate</text>
        <dbReference type="Rhea" id="RHEA:22508"/>
        <dbReference type="Rhea" id="RHEA-COMP:17339"/>
        <dbReference type="Rhea" id="RHEA-COMP:17340"/>
        <dbReference type="ChEBI" id="CHEBI:33019"/>
        <dbReference type="ChEBI" id="CHEBI:61560"/>
        <dbReference type="ChEBI" id="CHEBI:173112"/>
        <dbReference type="EC" id="2.7.7.7"/>
    </reaction>
</comment>
<dbReference type="PRINTS" id="PR00870">
    <property type="entry name" value="DNAPOLXBETA"/>
</dbReference>
<feature type="compositionally biased region" description="Polar residues" evidence="19">
    <location>
        <begin position="134"/>
        <end position="146"/>
    </location>
</feature>
<dbReference type="FunFam" id="1.10.150.20:FF:000010">
    <property type="entry name" value="DNA polymerase lambda"/>
    <property type="match status" value="1"/>
</dbReference>
<evidence type="ECO:0000256" key="17">
    <source>
        <dbReference type="ARBA" id="ARBA00049244"/>
    </source>
</evidence>
<feature type="region of interest" description="Disordered" evidence="19">
    <location>
        <begin position="485"/>
        <end position="522"/>
    </location>
</feature>
<feature type="region of interest" description="Disordered" evidence="19">
    <location>
        <begin position="562"/>
        <end position="616"/>
    </location>
</feature>
<evidence type="ECO:0000256" key="18">
    <source>
        <dbReference type="PIRSR" id="PIRSR622312-50"/>
    </source>
</evidence>
<dbReference type="InterPro" id="IPR027421">
    <property type="entry name" value="DNA_pol_lamdba_lyase_dom_sf"/>
</dbReference>
<dbReference type="Gene3D" id="3.30.460.10">
    <property type="entry name" value="Beta Polymerase, domain 2"/>
    <property type="match status" value="1"/>
</dbReference>
<keyword evidence="16" id="KW-0539">Nucleus</keyword>
<sequence length="993" mass="110687">MQPRPELPSTPPQTRHRRADPYPPPAAAQRTQRRPLRSAQPSHIAIQQDGHRDFFAQLDRVMESIAEEDAGRVPRHLETGPQVQVHSFGKKRRIQRDSSHILELTSTTRTALVSPSPSSSSFSSSSSLDMPRSRNLSNTSRPATRNQDVVVPSSVQSDPSLSLMVIPSSVQSEASLPELFDSETPTAIARQPRLVSPPLSPVLELAVISSQTSPQLETSSRQETPPQQETHSQQETSPLKETSSRQETSQRQEALPQQETPPKRKTPPQQETPAQKEIPLEQETFSEAAPPVAKRKKLHSKKTEPIETVATRIGARRRIAAITTSRGVSSSSAVRTGTNAVTRRQKSVIDVEEDLETSAPSAEVPSRLSGVRVYVIPLNMDKVIFNLSRLHVLQLNGTWMGPQEKVLATDPRVALTIPPLDQERTTHIVTELTNLQAVKTYLGVDAINPEIEVVNRAWLADSILYKKPMDAKGYSLSRLTSRLAAAESAKSPPEDTPPPSQPPAPPAATSASSSTPATTATRKVQERFAKFQSTEDGQPLQFHEIVQGISEGSLDDTAISDAGETEEDEDNGHDQDHDKEAPRDVQQQEHGQQVQEQEQKQGQQGDKQSPPSEKDQVLLQIINSGKSEGKRRARILYQCQSPHVAGQKEEPAYNKSILEQLKTLMDHYDTIKTKGSKEHFKVINYRKAITAIRALDYEITSEAMALKVPRVGKKIAQKIGECIALGKIKKLDHLNWDQERSGVETLFRSIYGVGSEMATDWYNKGLRTLDDVRRLPDLTKNQISGLKYYDDLLQRIPRAEVEEIGKVVSASATKLHSEIQVQVTGSYRRGQPDCGDIDIVVARPDIDFGGDLFVIMDHILKDLISQGFLVDHLSLPVWSDEMEGQMKHFKYMGICKLPGEGHVHHHIDILVVPWMHLGAVLLYFTGNDICNRSMRLLASNRGMRLSDKGLFAGVMRGKNRKKINEGHWVAGRTEKEIFDYLKIKYLEPHEREC</sequence>
<evidence type="ECO:0000256" key="2">
    <source>
        <dbReference type="ARBA" id="ARBA00004123"/>
    </source>
</evidence>
<dbReference type="CDD" id="cd00141">
    <property type="entry name" value="NT_POLXc"/>
    <property type="match status" value="1"/>
</dbReference>
<evidence type="ECO:0000256" key="6">
    <source>
        <dbReference type="ARBA" id="ARBA00022634"/>
    </source>
</evidence>
<dbReference type="EC" id="2.7.7.7" evidence="4"/>
<dbReference type="GO" id="GO:0046872">
    <property type="term" value="F:metal ion binding"/>
    <property type="evidence" value="ECO:0007669"/>
    <property type="project" value="UniProtKB-KW"/>
</dbReference>
<dbReference type="InterPro" id="IPR043519">
    <property type="entry name" value="NT_sf"/>
</dbReference>
<dbReference type="InterPro" id="IPR019843">
    <property type="entry name" value="DNA_pol-X_BS"/>
</dbReference>
<feature type="compositionally biased region" description="Low complexity" evidence="19">
    <location>
        <begin position="588"/>
        <end position="608"/>
    </location>
</feature>
<name>A0A9P8D1V0_MORAP</name>
<feature type="compositionally biased region" description="Pro residues" evidence="19">
    <location>
        <begin position="1"/>
        <end position="11"/>
    </location>
</feature>
<dbReference type="GO" id="GO:0003887">
    <property type="term" value="F:DNA-directed DNA polymerase activity"/>
    <property type="evidence" value="ECO:0007669"/>
    <property type="project" value="UniProtKB-KW"/>
</dbReference>
<comment type="similarity">
    <text evidence="3">Belongs to the DNA polymerase type-X family.</text>
</comment>
<feature type="compositionally biased region" description="Basic and acidic residues" evidence="19">
    <location>
        <begin position="572"/>
        <end position="587"/>
    </location>
</feature>
<keyword evidence="11" id="KW-0227">DNA damage</keyword>
<comment type="caution">
    <text evidence="21">The sequence shown here is derived from an EMBL/GenBank/DDBJ whole genome shotgun (WGS) entry which is preliminary data.</text>
</comment>
<protein>
    <recommendedName>
        <fullName evidence="5">DNA polymerase lambda</fullName>
        <ecNumber evidence="4">2.7.7.7</ecNumber>
    </recommendedName>
</protein>
<dbReference type="SUPFAM" id="SSF81301">
    <property type="entry name" value="Nucleotidyltransferase"/>
    <property type="match status" value="1"/>
</dbReference>
<dbReference type="GO" id="GO:0006260">
    <property type="term" value="P:DNA replication"/>
    <property type="evidence" value="ECO:0007669"/>
    <property type="project" value="UniProtKB-KW"/>
</dbReference>
<dbReference type="InterPro" id="IPR002054">
    <property type="entry name" value="DNA-dir_DNA_pol_X"/>
</dbReference>
<dbReference type="PANTHER" id="PTHR11276:SF28">
    <property type="entry name" value="DNA POLYMERASE LAMBDA"/>
    <property type="match status" value="1"/>
</dbReference>
<dbReference type="Pfam" id="PF14792">
    <property type="entry name" value="DNA_pol_B_palm"/>
    <property type="match status" value="1"/>
</dbReference>
<evidence type="ECO:0000256" key="8">
    <source>
        <dbReference type="ARBA" id="ARBA00022695"/>
    </source>
</evidence>
<dbReference type="GO" id="GO:0003677">
    <property type="term" value="F:DNA binding"/>
    <property type="evidence" value="ECO:0007669"/>
    <property type="project" value="UniProtKB-KW"/>
</dbReference>
<evidence type="ECO:0000256" key="9">
    <source>
        <dbReference type="ARBA" id="ARBA00022705"/>
    </source>
</evidence>
<dbReference type="InterPro" id="IPR028207">
    <property type="entry name" value="DNA_pol_B_palm_palm"/>
</dbReference>
<keyword evidence="9" id="KW-0235">DNA replication</keyword>
<evidence type="ECO:0000313" key="22">
    <source>
        <dbReference type="Proteomes" id="UP000717515"/>
    </source>
</evidence>
<feature type="compositionally biased region" description="Low complexity" evidence="19">
    <location>
        <begin position="114"/>
        <end position="127"/>
    </location>
</feature>
<evidence type="ECO:0000256" key="16">
    <source>
        <dbReference type="ARBA" id="ARBA00023242"/>
    </source>
</evidence>
<keyword evidence="10" id="KW-0479">Metal-binding</keyword>
<dbReference type="Gene3D" id="3.40.50.10190">
    <property type="entry name" value="BRCT domain"/>
    <property type="match status" value="1"/>
</dbReference>
<feature type="region of interest" description="Disordered" evidence="19">
    <location>
        <begin position="71"/>
        <end position="159"/>
    </location>
</feature>
<comment type="subcellular location">
    <subcellularLocation>
        <location evidence="2">Nucleus</location>
    </subcellularLocation>
</comment>
<dbReference type="InterPro" id="IPR022312">
    <property type="entry name" value="DNA_pol_X"/>
</dbReference>
<feature type="compositionally biased region" description="Polar residues" evidence="19">
    <location>
        <begin position="251"/>
        <end position="260"/>
    </location>
</feature>
<evidence type="ECO:0000256" key="14">
    <source>
        <dbReference type="ARBA" id="ARBA00023204"/>
    </source>
</evidence>
<organism evidence="21 22">
    <name type="scientific">Mortierella alpina</name>
    <name type="common">Oleaginous fungus</name>
    <name type="synonym">Mortierella renispora</name>
    <dbReference type="NCBI Taxonomy" id="64518"/>
    <lineage>
        <taxon>Eukaryota</taxon>
        <taxon>Fungi</taxon>
        <taxon>Fungi incertae sedis</taxon>
        <taxon>Mucoromycota</taxon>
        <taxon>Mortierellomycotina</taxon>
        <taxon>Mortierellomycetes</taxon>
        <taxon>Mortierellales</taxon>
        <taxon>Mortierellaceae</taxon>
        <taxon>Mortierella</taxon>
    </lineage>
</organism>
<dbReference type="Pfam" id="PF14716">
    <property type="entry name" value="HHH_8"/>
    <property type="match status" value="1"/>
</dbReference>
<evidence type="ECO:0000256" key="4">
    <source>
        <dbReference type="ARBA" id="ARBA00012417"/>
    </source>
</evidence>
<dbReference type="InterPro" id="IPR029398">
    <property type="entry name" value="PolB_thumb"/>
</dbReference>
<dbReference type="AlphaFoldDB" id="A0A9P8D1V0"/>
<evidence type="ECO:0000256" key="11">
    <source>
        <dbReference type="ARBA" id="ARBA00022763"/>
    </source>
</evidence>
<feature type="compositionally biased region" description="Pro residues" evidence="19">
    <location>
        <begin position="494"/>
        <end position="506"/>
    </location>
</feature>
<evidence type="ECO:0000259" key="20">
    <source>
        <dbReference type="PROSITE" id="PS50172"/>
    </source>
</evidence>
<dbReference type="GO" id="GO:0016829">
    <property type="term" value="F:lyase activity"/>
    <property type="evidence" value="ECO:0007669"/>
    <property type="project" value="UniProtKB-KW"/>
</dbReference>
<evidence type="ECO:0000313" key="21">
    <source>
        <dbReference type="EMBL" id="KAG9325570.1"/>
    </source>
</evidence>
<dbReference type="Gene3D" id="1.10.150.20">
    <property type="entry name" value="5' to 3' exonuclease, C-terminal subdomain"/>
    <property type="match status" value="1"/>
</dbReference>
<dbReference type="EMBL" id="JAIFTL010000037">
    <property type="protein sequence ID" value="KAG9325570.1"/>
    <property type="molecule type" value="Genomic_DNA"/>
</dbReference>
<dbReference type="InterPro" id="IPR010996">
    <property type="entry name" value="HHH_MUS81"/>
</dbReference>
<feature type="region of interest" description="Disordered" evidence="19">
    <location>
        <begin position="210"/>
        <end position="301"/>
    </location>
</feature>
<dbReference type="Proteomes" id="UP000717515">
    <property type="component" value="Unassembled WGS sequence"/>
</dbReference>
<dbReference type="InterPro" id="IPR018944">
    <property type="entry name" value="DNA_pol_lambd_fingers_domain"/>
</dbReference>
<keyword evidence="12" id="KW-0239">DNA-directed DNA polymerase</keyword>
<dbReference type="PROSITE" id="PS00522">
    <property type="entry name" value="DNA_POLYMERASE_X"/>
    <property type="match status" value="1"/>
</dbReference>
<accession>A0A9P8D1V0</accession>
<feature type="active site" description="Nucleophile; Schiff-base intermediate with DNA; for 5'-dRP lyase activity" evidence="18">
    <location>
        <position position="718"/>
    </location>
</feature>
<keyword evidence="13" id="KW-0238">DNA-binding</keyword>
<dbReference type="InterPro" id="IPR036420">
    <property type="entry name" value="BRCT_dom_sf"/>
</dbReference>
<keyword evidence="7" id="KW-0808">Transferase</keyword>
<evidence type="ECO:0000256" key="10">
    <source>
        <dbReference type="ARBA" id="ARBA00022723"/>
    </source>
</evidence>
<dbReference type="SMART" id="SM00483">
    <property type="entry name" value="POLXc"/>
    <property type="match status" value="1"/>
</dbReference>
<keyword evidence="15" id="KW-0456">Lyase</keyword>
<comment type="cofactor">
    <cofactor evidence="1">
        <name>Mn(2+)</name>
        <dbReference type="ChEBI" id="CHEBI:29035"/>
    </cofactor>
</comment>
<dbReference type="Pfam" id="PF10391">
    <property type="entry name" value="DNA_pol_lambd_f"/>
    <property type="match status" value="1"/>
</dbReference>
<proteinExistence type="inferred from homology"/>
<dbReference type="InterPro" id="IPR001357">
    <property type="entry name" value="BRCT_dom"/>
</dbReference>
<keyword evidence="14" id="KW-0234">DNA repair</keyword>
<gene>
    <name evidence="21" type="ORF">KVV02_004872</name>
</gene>
<evidence type="ECO:0000256" key="13">
    <source>
        <dbReference type="ARBA" id="ARBA00023125"/>
    </source>
</evidence>